<dbReference type="InterPro" id="IPR043132">
    <property type="entry name" value="BCAT-like_C"/>
</dbReference>
<keyword evidence="4 7" id="KW-0808">Transferase</keyword>
<evidence type="ECO:0000313" key="8">
    <source>
        <dbReference type="Proteomes" id="UP000077115"/>
    </source>
</evidence>
<accession>A0A177WEZ3</accession>
<dbReference type="GO" id="GO:0009081">
    <property type="term" value="P:branched-chain amino acid metabolic process"/>
    <property type="evidence" value="ECO:0007669"/>
    <property type="project" value="InterPro"/>
</dbReference>
<evidence type="ECO:0000256" key="5">
    <source>
        <dbReference type="ARBA" id="ARBA00022898"/>
    </source>
</evidence>
<dbReference type="PANTHER" id="PTHR42825">
    <property type="entry name" value="AMINO ACID AMINOTRANSFERASE"/>
    <property type="match status" value="1"/>
</dbReference>
<dbReference type="CDD" id="cd01557">
    <property type="entry name" value="BCAT_beta_family"/>
    <property type="match status" value="1"/>
</dbReference>
<dbReference type="InterPro" id="IPR043131">
    <property type="entry name" value="BCAT-like_N"/>
</dbReference>
<dbReference type="STRING" id="403673.A0A177WEZ3"/>
<dbReference type="SUPFAM" id="SSF56752">
    <property type="entry name" value="D-aminoacid aminotransferase-like PLP-dependent enzymes"/>
    <property type="match status" value="1"/>
</dbReference>
<dbReference type="VEuPathDB" id="FungiDB:BDEG_21912"/>
<name>A0A177WEZ3_BATDL</name>
<dbReference type="NCBIfam" id="TIGR01123">
    <property type="entry name" value="ilvE_II"/>
    <property type="match status" value="1"/>
</dbReference>
<dbReference type="InterPro" id="IPR036038">
    <property type="entry name" value="Aminotransferase-like"/>
</dbReference>
<comment type="cofactor">
    <cofactor evidence="1">
        <name>pyridoxal 5'-phosphate</name>
        <dbReference type="ChEBI" id="CHEBI:597326"/>
    </cofactor>
</comment>
<dbReference type="PANTHER" id="PTHR42825:SF2">
    <property type="entry name" value="BRANCHED-CHAIN-AMINO-ACID AMINOTRANSFERASE 3, CHLOROPLASTIC-RELATED"/>
    <property type="match status" value="1"/>
</dbReference>
<evidence type="ECO:0000256" key="1">
    <source>
        <dbReference type="ARBA" id="ARBA00001933"/>
    </source>
</evidence>
<evidence type="ECO:0000256" key="6">
    <source>
        <dbReference type="PIRSR" id="PIRSR006468-1"/>
    </source>
</evidence>
<dbReference type="Gene3D" id="3.20.10.10">
    <property type="entry name" value="D-amino Acid Aminotransferase, subunit A, domain 2"/>
    <property type="match status" value="1"/>
</dbReference>
<evidence type="ECO:0000313" key="7">
    <source>
        <dbReference type="EMBL" id="OAJ37941.1"/>
    </source>
</evidence>
<dbReference type="NCBIfam" id="NF009897">
    <property type="entry name" value="PRK13357.1"/>
    <property type="match status" value="1"/>
</dbReference>
<dbReference type="Proteomes" id="UP000077115">
    <property type="component" value="Unassembled WGS sequence"/>
</dbReference>
<feature type="modified residue" description="N6-(pyridoxal phosphate)lysine" evidence="6">
    <location>
        <position position="184"/>
    </location>
</feature>
<dbReference type="InterPro" id="IPR005786">
    <property type="entry name" value="B_amino_transII"/>
</dbReference>
<keyword evidence="3 7" id="KW-0032">Aminotransferase</keyword>
<reference evidence="7 8" key="1">
    <citation type="submission" date="2006-10" db="EMBL/GenBank/DDBJ databases">
        <title>The Genome Sequence of Batrachochytrium dendrobatidis JEL423.</title>
        <authorList>
            <consortium name="The Broad Institute Genome Sequencing Platform"/>
            <person name="Birren B."/>
            <person name="Lander E."/>
            <person name="Galagan J."/>
            <person name="Cuomo C."/>
            <person name="Devon K."/>
            <person name="Jaffe D."/>
            <person name="Butler J."/>
            <person name="Alvarez P."/>
            <person name="Gnerre S."/>
            <person name="Grabherr M."/>
            <person name="Kleber M."/>
            <person name="Mauceli E."/>
            <person name="Brockman W."/>
            <person name="Young S."/>
            <person name="LaButti K."/>
            <person name="Sykes S."/>
            <person name="DeCaprio D."/>
            <person name="Crawford M."/>
            <person name="Koehrsen M."/>
            <person name="Engels R."/>
            <person name="Montgomery P."/>
            <person name="Pearson M."/>
            <person name="Howarth C."/>
            <person name="Larson L."/>
            <person name="White J."/>
            <person name="O'Leary S."/>
            <person name="Kodira C."/>
            <person name="Zeng Q."/>
            <person name="Yandava C."/>
            <person name="Alvarado L."/>
            <person name="Longcore J."/>
            <person name="James T."/>
        </authorList>
    </citation>
    <scope>NUCLEOTIDE SEQUENCE [LARGE SCALE GENOMIC DNA]</scope>
    <source>
        <strain evidence="7 8">JEL423</strain>
    </source>
</reference>
<dbReference type="Gene3D" id="3.30.470.10">
    <property type="match status" value="1"/>
</dbReference>
<comment type="similarity">
    <text evidence="2">Belongs to the class-IV pyridoxal-phosphate-dependent aminotransferase family.</text>
</comment>
<dbReference type="eggNOG" id="KOG0975">
    <property type="taxonomic scope" value="Eukaryota"/>
</dbReference>
<dbReference type="PIRSF" id="PIRSF006468">
    <property type="entry name" value="BCAT1"/>
    <property type="match status" value="1"/>
</dbReference>
<dbReference type="GO" id="GO:0004084">
    <property type="term" value="F:branched-chain-amino-acid transaminase activity"/>
    <property type="evidence" value="ECO:0007669"/>
    <property type="project" value="InterPro"/>
</dbReference>
<reference evidence="7 8" key="2">
    <citation type="submission" date="2016-05" db="EMBL/GenBank/DDBJ databases">
        <title>Lineage-specific infection strategies underlie the spectrum of fungal disease in amphibians.</title>
        <authorList>
            <person name="Cuomo C.A."/>
            <person name="Farrer R.A."/>
            <person name="James T."/>
            <person name="Longcore J."/>
            <person name="Birren B."/>
        </authorList>
    </citation>
    <scope>NUCLEOTIDE SEQUENCE [LARGE SCALE GENOMIC DNA]</scope>
    <source>
        <strain evidence="7 8">JEL423</strain>
    </source>
</reference>
<proteinExistence type="inferred from homology"/>
<dbReference type="Pfam" id="PF01063">
    <property type="entry name" value="Aminotran_4"/>
    <property type="match status" value="1"/>
</dbReference>
<dbReference type="EMBL" id="DS022301">
    <property type="protein sequence ID" value="OAJ37941.1"/>
    <property type="molecule type" value="Genomic_DNA"/>
</dbReference>
<evidence type="ECO:0000256" key="4">
    <source>
        <dbReference type="ARBA" id="ARBA00022679"/>
    </source>
</evidence>
<sequence length="383" mass="42390">MSAINWSNLGFDIIKPRSHIEYVYTDGVWDKGALVSSTDITLNMWATALHYGQSCFEGLKAFRMKDGKIRVFRPNLNAARMQLSCHALSMAAPPTDLFLEAINRVIQDNLDLVPPYGHSGSLYIRPYVIGSGANIAPSPPKEFKFIVQVNPVGDYYANGFNHPVKTIVQYGFDRAAPNGTGHIKAGGNYAPCMGPTAQAKKDGYTLNLFMDAKTRQYIEEFATSNFVALTKADACGKRTYVTPRSTSILGSITNRSLSEIAVKIFGWSVERRNISWEQLKQGDFDEVAACGTAVVITPIGIIDREVPINTVEHEAEIKRCSNETELDALWDDTSKTVALQIESIKIDSDFSGFGSMLKVYRQIQSGDYDGWEKLGWMLPESGL</sequence>
<protein>
    <submittedName>
        <fullName evidence="7">Branched-chain amino acid aminotransferase</fullName>
    </submittedName>
</protein>
<dbReference type="AlphaFoldDB" id="A0A177WEZ3"/>
<dbReference type="InterPro" id="IPR033939">
    <property type="entry name" value="BCAT_family"/>
</dbReference>
<evidence type="ECO:0000256" key="2">
    <source>
        <dbReference type="ARBA" id="ARBA00009320"/>
    </source>
</evidence>
<organism evidence="7 8">
    <name type="scientific">Batrachochytrium dendrobatidis (strain JEL423)</name>
    <dbReference type="NCBI Taxonomy" id="403673"/>
    <lineage>
        <taxon>Eukaryota</taxon>
        <taxon>Fungi</taxon>
        <taxon>Fungi incertae sedis</taxon>
        <taxon>Chytridiomycota</taxon>
        <taxon>Chytridiomycota incertae sedis</taxon>
        <taxon>Chytridiomycetes</taxon>
        <taxon>Rhizophydiales</taxon>
        <taxon>Rhizophydiales incertae sedis</taxon>
        <taxon>Batrachochytrium</taxon>
    </lineage>
</organism>
<keyword evidence="5" id="KW-0663">Pyridoxal phosphate</keyword>
<gene>
    <name evidence="7" type="ORF">BDEG_21912</name>
</gene>
<dbReference type="OrthoDB" id="409992at2759"/>
<dbReference type="InterPro" id="IPR001544">
    <property type="entry name" value="Aminotrans_IV"/>
</dbReference>
<evidence type="ECO:0000256" key="3">
    <source>
        <dbReference type="ARBA" id="ARBA00022576"/>
    </source>
</evidence>